<dbReference type="Proteomes" id="UP000515981">
    <property type="component" value="Chromosome"/>
</dbReference>
<evidence type="ECO:0000313" key="1">
    <source>
        <dbReference type="EMBL" id="QNM04141.1"/>
    </source>
</evidence>
<reference evidence="1 2" key="1">
    <citation type="submission" date="2020-08" db="EMBL/GenBank/DDBJ databases">
        <authorList>
            <person name="Liu C."/>
            <person name="Sun Q."/>
        </authorList>
    </citation>
    <scope>NUCLEOTIDE SEQUENCE [LARGE SCALE GENOMIC DNA]</scope>
    <source>
        <strain evidence="1 2">NSJ-8</strain>
    </source>
</reference>
<sequence>MPDEEVRQKYPCRKCLLREMDQNAYMESLYSYIARLESGIRADETIYEKRLAVCKSCNYLNEGLCGACGCFVELRAVIAKNVCPYQKW</sequence>
<gene>
    <name evidence="1" type="ORF">H9Q77_06375</name>
</gene>
<organism evidence="1 2">
    <name type="scientific">Simiaoa sunii</name>
    <dbReference type="NCBI Taxonomy" id="2763672"/>
    <lineage>
        <taxon>Bacteria</taxon>
        <taxon>Bacillati</taxon>
        <taxon>Bacillota</taxon>
        <taxon>Clostridia</taxon>
        <taxon>Lachnospirales</taxon>
        <taxon>Lachnospiraceae</taxon>
        <taxon>Simiaoa</taxon>
    </lineage>
</organism>
<dbReference type="EMBL" id="CP060633">
    <property type="protein sequence ID" value="QNM04141.1"/>
    <property type="molecule type" value="Genomic_DNA"/>
</dbReference>
<proteinExistence type="predicted"/>
<accession>A0A7G9G009</accession>
<name>A0A7G9G009_9FIRM</name>
<dbReference type="RefSeq" id="WP_249326904.1">
    <property type="nucleotide sequence ID" value="NZ_CP060633.1"/>
</dbReference>
<dbReference type="AlphaFoldDB" id="A0A7G9G009"/>
<protein>
    <submittedName>
        <fullName evidence="1">Uncharacterized protein</fullName>
    </submittedName>
</protein>
<dbReference type="KEGG" id="ssun:H9Q77_06375"/>
<keyword evidence="2" id="KW-1185">Reference proteome</keyword>
<dbReference type="Pfam" id="PF19668">
    <property type="entry name" value="DUF6171"/>
    <property type="match status" value="1"/>
</dbReference>
<dbReference type="InterPro" id="IPR046169">
    <property type="entry name" value="DUF6171"/>
</dbReference>
<evidence type="ECO:0000313" key="2">
    <source>
        <dbReference type="Proteomes" id="UP000515981"/>
    </source>
</evidence>